<name>A0A653CN06_CALMS</name>
<dbReference type="PANTHER" id="PTHR12829:SF4">
    <property type="entry name" value="N(6)-ADENINE-SPECIFIC METHYLTRANSFERASE METTL4"/>
    <property type="match status" value="1"/>
</dbReference>
<dbReference type="GO" id="GO:0005634">
    <property type="term" value="C:nucleus"/>
    <property type="evidence" value="ECO:0007669"/>
    <property type="project" value="TreeGrafter"/>
</dbReference>
<protein>
    <recommendedName>
        <fullName evidence="4">Methyltransferase-like protein 4</fullName>
    </recommendedName>
</protein>
<comment type="similarity">
    <text evidence="1">Belongs to the MT-A70-like family.</text>
</comment>
<evidence type="ECO:0000313" key="2">
    <source>
        <dbReference type="EMBL" id="VEN49078.1"/>
    </source>
</evidence>
<dbReference type="SUPFAM" id="SSF53335">
    <property type="entry name" value="S-adenosyl-L-methionine-dependent methyltransferases"/>
    <property type="match status" value="1"/>
</dbReference>
<dbReference type="EMBL" id="CAACVG010008262">
    <property type="protein sequence ID" value="VEN49078.1"/>
    <property type="molecule type" value="Genomic_DNA"/>
</dbReference>
<gene>
    <name evidence="2" type="ORF">CALMAC_LOCUS10311</name>
</gene>
<dbReference type="InterPro" id="IPR007757">
    <property type="entry name" value="MT-A70-like"/>
</dbReference>
<dbReference type="GO" id="GO:0008168">
    <property type="term" value="F:methyltransferase activity"/>
    <property type="evidence" value="ECO:0007669"/>
    <property type="project" value="InterPro"/>
</dbReference>
<organism evidence="2 3">
    <name type="scientific">Callosobruchus maculatus</name>
    <name type="common">Southern cowpea weevil</name>
    <name type="synonym">Pulse bruchid</name>
    <dbReference type="NCBI Taxonomy" id="64391"/>
    <lineage>
        <taxon>Eukaryota</taxon>
        <taxon>Metazoa</taxon>
        <taxon>Ecdysozoa</taxon>
        <taxon>Arthropoda</taxon>
        <taxon>Hexapoda</taxon>
        <taxon>Insecta</taxon>
        <taxon>Pterygota</taxon>
        <taxon>Neoptera</taxon>
        <taxon>Endopterygota</taxon>
        <taxon>Coleoptera</taxon>
        <taxon>Polyphaga</taxon>
        <taxon>Cucujiformia</taxon>
        <taxon>Chrysomeloidea</taxon>
        <taxon>Chrysomelidae</taxon>
        <taxon>Bruchinae</taxon>
        <taxon>Bruchini</taxon>
        <taxon>Callosobruchus</taxon>
    </lineage>
</organism>
<evidence type="ECO:0000313" key="3">
    <source>
        <dbReference type="Proteomes" id="UP000410492"/>
    </source>
</evidence>
<keyword evidence="3" id="KW-1185">Reference proteome</keyword>
<dbReference type="PROSITE" id="PS51143">
    <property type="entry name" value="MT_A70"/>
    <property type="match status" value="1"/>
</dbReference>
<evidence type="ECO:0008006" key="4">
    <source>
        <dbReference type="Google" id="ProtNLM"/>
    </source>
</evidence>
<reference evidence="2 3" key="1">
    <citation type="submission" date="2019-01" db="EMBL/GenBank/DDBJ databases">
        <authorList>
            <person name="Sayadi A."/>
        </authorList>
    </citation>
    <scope>NUCLEOTIDE SEQUENCE [LARGE SCALE GENOMIC DNA]</scope>
</reference>
<proteinExistence type="inferred from homology"/>
<dbReference type="PANTHER" id="PTHR12829">
    <property type="entry name" value="N6-ADENOSINE-METHYLTRANSFERASE"/>
    <property type="match status" value="1"/>
</dbReference>
<dbReference type="AlphaFoldDB" id="A0A653CN06"/>
<evidence type="ECO:0000256" key="1">
    <source>
        <dbReference type="PROSITE-ProRule" id="PRU00489"/>
    </source>
</evidence>
<dbReference type="OrthoDB" id="61116at2759"/>
<dbReference type="InterPro" id="IPR002052">
    <property type="entry name" value="DNA_methylase_N6_adenine_CS"/>
</dbReference>
<dbReference type="InterPro" id="IPR029063">
    <property type="entry name" value="SAM-dependent_MTases_sf"/>
</dbReference>
<dbReference type="Proteomes" id="UP000410492">
    <property type="component" value="Unassembled WGS sequence"/>
</dbReference>
<dbReference type="GO" id="GO:0032259">
    <property type="term" value="P:methylation"/>
    <property type="evidence" value="ECO:0007669"/>
    <property type="project" value="InterPro"/>
</dbReference>
<sequence length="344" mass="40330">MSILYQDDDAFVVSHKKYIDSVYEEIGYQIHPDLFNIPVPYKLLQPKKQTDINATPCKSFEELCREVQFVEDTYKKLKDKSILNTFCSECEEQLNTVALQFLKYLRSNKNWIENLVKNAFGANIGKVTVKTIDENNYLFPEDSKFYSKDINEIHNHLDAKYDLIILDPPWWNKFIHRKRKATGDGYQMMYNNDIKSIPIENMLNENGIVVVWCTNSTQHFSCLTKEIFPKWQVTFTGKWFWLKVTSCGEPVCQFSVPPRKQPFEKIIFGFKKPPKEFPSKLIISIPSIIDSHKPPLVEILKPYLPEKPHCLELFARYLLPGWTSYGNEVLKLQHESIYVNKPQL</sequence>
<dbReference type="GO" id="GO:0003676">
    <property type="term" value="F:nucleic acid binding"/>
    <property type="evidence" value="ECO:0007669"/>
    <property type="project" value="InterPro"/>
</dbReference>
<dbReference type="PROSITE" id="PS00092">
    <property type="entry name" value="N6_MTASE"/>
    <property type="match status" value="1"/>
</dbReference>
<accession>A0A653CN06</accession>
<dbReference type="Pfam" id="PF05063">
    <property type="entry name" value="MT-A70"/>
    <property type="match status" value="1"/>
</dbReference>
<dbReference type="Gene3D" id="3.40.50.150">
    <property type="entry name" value="Vaccinia Virus protein VP39"/>
    <property type="match status" value="1"/>
</dbReference>